<sequence length="36" mass="4131">MKLCTVWHAMSIVKIYNVFVMNSCLAMSVVSLGKYY</sequence>
<dbReference type="Gramene" id="KQL13578">
    <property type="protein sequence ID" value="KQL13578"/>
    <property type="gene ID" value="SETIT_025702mg"/>
</dbReference>
<dbReference type="HOGENOM" id="CLU_3360568_0_0_1"/>
<dbReference type="AlphaFoldDB" id="K3ZGK0"/>
<evidence type="ECO:0000313" key="2">
    <source>
        <dbReference type="EnsemblPlants" id="KQL13578"/>
    </source>
</evidence>
<dbReference type="EMBL" id="AGNK02001462">
    <property type="status" value="NOT_ANNOTATED_CDS"/>
    <property type="molecule type" value="Genomic_DNA"/>
</dbReference>
<keyword evidence="1" id="KW-1133">Transmembrane helix</keyword>
<feature type="transmembrane region" description="Helical" evidence="1">
    <location>
        <begin position="12"/>
        <end position="33"/>
    </location>
</feature>
<keyword evidence="1" id="KW-0472">Membrane</keyword>
<accession>K3ZGK0</accession>
<name>K3ZGK0_SETIT</name>
<organism evidence="2 3">
    <name type="scientific">Setaria italica</name>
    <name type="common">Foxtail millet</name>
    <name type="synonym">Panicum italicum</name>
    <dbReference type="NCBI Taxonomy" id="4555"/>
    <lineage>
        <taxon>Eukaryota</taxon>
        <taxon>Viridiplantae</taxon>
        <taxon>Streptophyta</taxon>
        <taxon>Embryophyta</taxon>
        <taxon>Tracheophyta</taxon>
        <taxon>Spermatophyta</taxon>
        <taxon>Magnoliopsida</taxon>
        <taxon>Liliopsida</taxon>
        <taxon>Poales</taxon>
        <taxon>Poaceae</taxon>
        <taxon>PACMAD clade</taxon>
        <taxon>Panicoideae</taxon>
        <taxon>Panicodae</taxon>
        <taxon>Paniceae</taxon>
        <taxon>Cenchrinae</taxon>
        <taxon>Setaria</taxon>
    </lineage>
</organism>
<evidence type="ECO:0000313" key="3">
    <source>
        <dbReference type="Proteomes" id="UP000004995"/>
    </source>
</evidence>
<proteinExistence type="predicted"/>
<dbReference type="EnsemblPlants" id="KQL13578">
    <property type="protein sequence ID" value="KQL13578"/>
    <property type="gene ID" value="SETIT_025702mg"/>
</dbReference>
<evidence type="ECO:0000256" key="1">
    <source>
        <dbReference type="SAM" id="Phobius"/>
    </source>
</evidence>
<dbReference type="InParanoid" id="K3ZGK0"/>
<reference evidence="2" key="2">
    <citation type="submission" date="2018-08" db="UniProtKB">
        <authorList>
            <consortium name="EnsemblPlants"/>
        </authorList>
    </citation>
    <scope>IDENTIFICATION</scope>
    <source>
        <strain evidence="2">Yugu1</strain>
    </source>
</reference>
<reference evidence="3" key="1">
    <citation type="journal article" date="2012" name="Nat. Biotechnol.">
        <title>Reference genome sequence of the model plant Setaria.</title>
        <authorList>
            <person name="Bennetzen J.L."/>
            <person name="Schmutz J."/>
            <person name="Wang H."/>
            <person name="Percifield R."/>
            <person name="Hawkins J."/>
            <person name="Pontaroli A.C."/>
            <person name="Estep M."/>
            <person name="Feng L."/>
            <person name="Vaughn J.N."/>
            <person name="Grimwood J."/>
            <person name="Jenkins J."/>
            <person name="Barry K."/>
            <person name="Lindquist E."/>
            <person name="Hellsten U."/>
            <person name="Deshpande S."/>
            <person name="Wang X."/>
            <person name="Wu X."/>
            <person name="Mitros T."/>
            <person name="Triplett J."/>
            <person name="Yang X."/>
            <person name="Ye C.Y."/>
            <person name="Mauro-Herrera M."/>
            <person name="Wang L."/>
            <person name="Li P."/>
            <person name="Sharma M."/>
            <person name="Sharma R."/>
            <person name="Ronald P.C."/>
            <person name="Panaud O."/>
            <person name="Kellogg E.A."/>
            <person name="Brutnell T.P."/>
            <person name="Doust A.N."/>
            <person name="Tuskan G.A."/>
            <person name="Rokhsar D."/>
            <person name="Devos K.M."/>
        </authorList>
    </citation>
    <scope>NUCLEOTIDE SEQUENCE [LARGE SCALE GENOMIC DNA]</scope>
    <source>
        <strain evidence="3">cv. Yugu1</strain>
    </source>
</reference>
<keyword evidence="3" id="KW-1185">Reference proteome</keyword>
<protein>
    <submittedName>
        <fullName evidence="2">Uncharacterized protein</fullName>
    </submittedName>
</protein>
<keyword evidence="1" id="KW-0812">Transmembrane</keyword>
<dbReference type="Proteomes" id="UP000004995">
    <property type="component" value="Unassembled WGS sequence"/>
</dbReference>